<dbReference type="RefSeq" id="WP_073585202.1">
    <property type="nucleotide sequence ID" value="NZ_AP024897.1"/>
</dbReference>
<dbReference type="Proteomes" id="UP000184600">
    <property type="component" value="Unassembled WGS sequence"/>
</dbReference>
<reference evidence="3" key="1">
    <citation type="submission" date="2016-12" db="EMBL/GenBank/DDBJ databases">
        <authorList>
            <person name="Rodrigo-Torres L."/>
            <person name="Arahal R.D."/>
            <person name="Lucena T."/>
        </authorList>
    </citation>
    <scope>NUCLEOTIDE SEQUENCE [LARGE SCALE GENOMIC DNA]</scope>
</reference>
<sequence length="172" mass="18647">MKHIEILMGDITRVKADAIVNAANPVMLGGGGVDGAIHRAAGPELLAECRKVKAVNGVRCPFGQARITPAGQLQAKYVIHAVGPVYHREDNPQALLHSAYEQACELALENHCHSIAFPAISCGAYGFPHQEAAEIALAVCAQEKFSQLTIRFYLFEPPLLRIFQQALTTLFT</sequence>
<name>A0A1M7YYS8_9VIBR</name>
<protein>
    <submittedName>
        <fullName evidence="2">O-acetyl-ADP-ribose deacetylase</fullName>
        <ecNumber evidence="2">3.5.1.-</ecNumber>
    </submittedName>
</protein>
<keyword evidence="3" id="KW-1185">Reference proteome</keyword>
<gene>
    <name evidence="2" type="primary">ymdB</name>
    <name evidence="2" type="ORF">VQ7734_03617</name>
</gene>
<dbReference type="InterPro" id="IPR043472">
    <property type="entry name" value="Macro_dom-like"/>
</dbReference>
<dbReference type="CDD" id="cd02908">
    <property type="entry name" value="Macro_OAADPr_deacetylase"/>
    <property type="match status" value="1"/>
</dbReference>
<dbReference type="EC" id="3.5.1.-" evidence="2"/>
<evidence type="ECO:0000259" key="1">
    <source>
        <dbReference type="PROSITE" id="PS51154"/>
    </source>
</evidence>
<evidence type="ECO:0000313" key="2">
    <source>
        <dbReference type="EMBL" id="SHO57847.1"/>
    </source>
</evidence>
<evidence type="ECO:0000313" key="3">
    <source>
        <dbReference type="Proteomes" id="UP000184600"/>
    </source>
</evidence>
<dbReference type="NCBIfam" id="NF001664">
    <property type="entry name" value="PRK00431.1-6"/>
    <property type="match status" value="1"/>
</dbReference>
<dbReference type="AlphaFoldDB" id="A0A1M7YYS8"/>
<feature type="domain" description="Macro" evidence="1">
    <location>
        <begin position="1"/>
        <end position="171"/>
    </location>
</feature>
<dbReference type="PROSITE" id="PS51154">
    <property type="entry name" value="MACRO"/>
    <property type="match status" value="1"/>
</dbReference>
<dbReference type="Gene3D" id="3.40.220.10">
    <property type="entry name" value="Leucine Aminopeptidase, subunit E, domain 1"/>
    <property type="match status" value="1"/>
</dbReference>
<dbReference type="STRING" id="1117707.VQ7734_03617"/>
<dbReference type="SMART" id="SM00506">
    <property type="entry name" value="A1pp"/>
    <property type="match status" value="1"/>
</dbReference>
<dbReference type="PANTHER" id="PTHR11106:SF27">
    <property type="entry name" value="MACRO DOMAIN-CONTAINING PROTEIN"/>
    <property type="match status" value="1"/>
</dbReference>
<dbReference type="SUPFAM" id="SSF52949">
    <property type="entry name" value="Macro domain-like"/>
    <property type="match status" value="1"/>
</dbReference>
<keyword evidence="2" id="KW-0378">Hydrolase</keyword>
<organism evidence="2 3">
    <name type="scientific">Vibrio quintilis</name>
    <dbReference type="NCBI Taxonomy" id="1117707"/>
    <lineage>
        <taxon>Bacteria</taxon>
        <taxon>Pseudomonadati</taxon>
        <taxon>Pseudomonadota</taxon>
        <taxon>Gammaproteobacteria</taxon>
        <taxon>Vibrionales</taxon>
        <taxon>Vibrionaceae</taxon>
        <taxon>Vibrio</taxon>
    </lineage>
</organism>
<dbReference type="EMBL" id="FRFG01000048">
    <property type="protein sequence ID" value="SHO57847.1"/>
    <property type="molecule type" value="Genomic_DNA"/>
</dbReference>
<dbReference type="GO" id="GO:0016787">
    <property type="term" value="F:hydrolase activity"/>
    <property type="evidence" value="ECO:0007669"/>
    <property type="project" value="UniProtKB-KW"/>
</dbReference>
<dbReference type="OrthoDB" id="6194521at2"/>
<accession>A0A1M7YYS8</accession>
<dbReference type="InterPro" id="IPR002589">
    <property type="entry name" value="Macro_dom"/>
</dbReference>
<proteinExistence type="predicted"/>
<dbReference type="PANTHER" id="PTHR11106">
    <property type="entry name" value="GANGLIOSIDE INDUCED DIFFERENTIATION ASSOCIATED PROTEIN 2-RELATED"/>
    <property type="match status" value="1"/>
</dbReference>
<dbReference type="Pfam" id="PF01661">
    <property type="entry name" value="Macro"/>
    <property type="match status" value="1"/>
</dbReference>